<dbReference type="GO" id="GO:0072345">
    <property type="term" value="F:NAADP-sensitive calcium-release channel activity"/>
    <property type="evidence" value="ECO:0007669"/>
    <property type="project" value="TreeGrafter"/>
</dbReference>
<feature type="transmembrane region" description="Helical" evidence="5">
    <location>
        <begin position="301"/>
        <end position="323"/>
    </location>
</feature>
<feature type="transmembrane region" description="Helical" evidence="5">
    <location>
        <begin position="343"/>
        <end position="367"/>
    </location>
</feature>
<feature type="domain" description="Polycystin cation channel PKD1/PKD2" evidence="6">
    <location>
        <begin position="302"/>
        <end position="435"/>
    </location>
</feature>
<dbReference type="PANTHER" id="PTHR12127">
    <property type="entry name" value="MUCOLIPIN"/>
    <property type="match status" value="1"/>
</dbReference>
<dbReference type="Pfam" id="PF08016">
    <property type="entry name" value="PKD_channel"/>
    <property type="match status" value="1"/>
</dbReference>
<organism evidence="7 8">
    <name type="scientific">Stentor coeruleus</name>
    <dbReference type="NCBI Taxonomy" id="5963"/>
    <lineage>
        <taxon>Eukaryota</taxon>
        <taxon>Sar</taxon>
        <taxon>Alveolata</taxon>
        <taxon>Ciliophora</taxon>
        <taxon>Postciliodesmatophora</taxon>
        <taxon>Heterotrichea</taxon>
        <taxon>Heterotrichida</taxon>
        <taxon>Stentoridae</taxon>
        <taxon>Stentor</taxon>
    </lineage>
</organism>
<evidence type="ECO:0000256" key="5">
    <source>
        <dbReference type="SAM" id="Phobius"/>
    </source>
</evidence>
<evidence type="ECO:0000313" key="7">
    <source>
        <dbReference type="EMBL" id="OMJ68871.1"/>
    </source>
</evidence>
<dbReference type="AlphaFoldDB" id="A0A1R2AWH0"/>
<feature type="transmembrane region" description="Helical" evidence="5">
    <location>
        <begin position="217"/>
        <end position="236"/>
    </location>
</feature>
<dbReference type="EMBL" id="MPUH01001269">
    <property type="protein sequence ID" value="OMJ68871.1"/>
    <property type="molecule type" value="Genomic_DNA"/>
</dbReference>
<accession>A0A1R2AWH0</accession>
<protein>
    <recommendedName>
        <fullName evidence="6">Polycystin cation channel PKD1/PKD2 domain-containing protein</fullName>
    </recommendedName>
</protein>
<dbReference type="PANTHER" id="PTHR12127:SF7">
    <property type="entry name" value="SD02261P"/>
    <property type="match status" value="1"/>
</dbReference>
<evidence type="ECO:0000313" key="8">
    <source>
        <dbReference type="Proteomes" id="UP000187209"/>
    </source>
</evidence>
<gene>
    <name evidence="7" type="ORF">SteCoe_33541</name>
</gene>
<evidence type="ECO:0000256" key="1">
    <source>
        <dbReference type="ARBA" id="ARBA00004141"/>
    </source>
</evidence>
<evidence type="ECO:0000256" key="3">
    <source>
        <dbReference type="ARBA" id="ARBA00022989"/>
    </source>
</evidence>
<keyword evidence="4 5" id="KW-0472">Membrane</keyword>
<sequence length="558" mass="65008">MHPLKKYEKYGFFPWKMVVQLLLVLFTTMQVWFIVNQNTSYAYTQYTVFNRFFLNHDVQGSDTTITNTFNIFSTTKLTAYIQESVNRYYNFNSYTIDNYNYFYKSTGFKQPPRLLSHYLDTQVALDKGWELEYDLLSNSLGPFSSDDVEEYLNNVKEFYVEFKMLHHLPSYIDLSSDCYQWTIKQKYSFKNHGTIIVELLTERIACDHLDYNIVRNYIWVSIAVLLLGFFSFLNTVREVVKRFRVVAEVRGGLQQYSRAWEKLGIAEKLKFFDGWVIFAFFGNLFQIFSGILTLINKSTYLNVHEIIIGFGCFFAWVGLVRFINHRSVSYTIVNTVERSGKTIGLYIVGVVPIFMGYAFLGMCYFWQTGIYYSTPMSMIANYALVNGDSVYAFSFAGFQETPFMGQLYYYTFIVFFICCVHNLFIAIIEGAFSSMREEKLAKKDEESSDSSDEEVPFGSMSPKQVKVIETKEKKRKSVLAYQKIMNVGKQSELAMYDENTLKVIQQMDALVKDIQSNLISLEILSNGSFTYSIEIGELKEHLLRIIDNQLVPITEYFN</sequence>
<evidence type="ECO:0000256" key="2">
    <source>
        <dbReference type="ARBA" id="ARBA00022692"/>
    </source>
</evidence>
<keyword evidence="8" id="KW-1185">Reference proteome</keyword>
<name>A0A1R2AWH0_9CILI</name>
<proteinExistence type="predicted"/>
<keyword evidence="2 5" id="KW-0812">Transmembrane</keyword>
<evidence type="ECO:0000259" key="6">
    <source>
        <dbReference type="Pfam" id="PF08016"/>
    </source>
</evidence>
<keyword evidence="3 5" id="KW-1133">Transmembrane helix</keyword>
<evidence type="ECO:0000256" key="4">
    <source>
        <dbReference type="ARBA" id="ARBA00023136"/>
    </source>
</evidence>
<dbReference type="Gene3D" id="1.10.287.70">
    <property type="match status" value="1"/>
</dbReference>
<dbReference type="OrthoDB" id="311187at2759"/>
<feature type="transmembrane region" description="Helical" evidence="5">
    <location>
        <begin position="12"/>
        <end position="35"/>
    </location>
</feature>
<comment type="subcellular location">
    <subcellularLocation>
        <location evidence="1">Membrane</location>
        <topology evidence="1">Multi-pass membrane protein</topology>
    </subcellularLocation>
</comment>
<dbReference type="InterPro" id="IPR039031">
    <property type="entry name" value="Mucolipin"/>
</dbReference>
<dbReference type="InterPro" id="IPR013122">
    <property type="entry name" value="PKD1_2_channel"/>
</dbReference>
<comment type="caution">
    <text evidence="7">The sequence shown here is derived from an EMBL/GenBank/DDBJ whole genome shotgun (WGS) entry which is preliminary data.</text>
</comment>
<feature type="transmembrane region" description="Helical" evidence="5">
    <location>
        <begin position="275"/>
        <end position="295"/>
    </location>
</feature>
<reference evidence="7 8" key="1">
    <citation type="submission" date="2016-11" db="EMBL/GenBank/DDBJ databases">
        <title>The macronuclear genome of Stentor coeruleus: a giant cell with tiny introns.</title>
        <authorList>
            <person name="Slabodnick M."/>
            <person name="Ruby J.G."/>
            <person name="Reiff S.B."/>
            <person name="Swart E.C."/>
            <person name="Gosai S."/>
            <person name="Prabakaran S."/>
            <person name="Witkowska E."/>
            <person name="Larue G.E."/>
            <person name="Fisher S."/>
            <person name="Freeman R.M."/>
            <person name="Gunawardena J."/>
            <person name="Chu W."/>
            <person name="Stover N.A."/>
            <person name="Gregory B.D."/>
            <person name="Nowacki M."/>
            <person name="Derisi J."/>
            <person name="Roy S.W."/>
            <person name="Marshall W.F."/>
            <person name="Sood P."/>
        </authorList>
    </citation>
    <scope>NUCLEOTIDE SEQUENCE [LARGE SCALE GENOMIC DNA]</scope>
    <source>
        <strain evidence="7">WM001</strain>
    </source>
</reference>
<feature type="transmembrane region" description="Helical" evidence="5">
    <location>
        <begin position="407"/>
        <end position="432"/>
    </location>
</feature>
<dbReference type="GO" id="GO:0016020">
    <property type="term" value="C:membrane"/>
    <property type="evidence" value="ECO:0007669"/>
    <property type="project" value="UniProtKB-SubCell"/>
</dbReference>
<dbReference type="Proteomes" id="UP000187209">
    <property type="component" value="Unassembled WGS sequence"/>
</dbReference>